<reference evidence="2" key="3">
    <citation type="submission" date="2015-10" db="EMBL/GenBank/DDBJ databases">
        <authorList>
            <person name="Gilbert D.G."/>
        </authorList>
    </citation>
    <scope>NUCLEOTIDE SEQUENCE</scope>
</reference>
<evidence type="ECO:0000256" key="1">
    <source>
        <dbReference type="SAM" id="Phobius"/>
    </source>
</evidence>
<dbReference type="EMBL" id="GDIP01200504">
    <property type="protein sequence ID" value="JAJ22898.1"/>
    <property type="molecule type" value="Transcribed_RNA"/>
</dbReference>
<name>A0A0P5ADN0_9CRUS</name>
<sequence length="79" mass="9371">MQFNICPHLSFSFLFFIILGGPHYNFEREKTKQKTKTVFILFVMAGHNDGLVTVEHRRAENMVIITHKLRLRPFIFNFS</sequence>
<feature type="transmembrane region" description="Helical" evidence="1">
    <location>
        <begin position="6"/>
        <end position="26"/>
    </location>
</feature>
<proteinExistence type="predicted"/>
<dbReference type="EMBL" id="GDIQ01011786">
    <property type="protein sequence ID" value="JAN82951.1"/>
    <property type="molecule type" value="Transcribed_RNA"/>
</dbReference>
<protein>
    <submittedName>
        <fullName evidence="2">Uncharacterized protein</fullName>
    </submittedName>
</protein>
<evidence type="ECO:0000313" key="3">
    <source>
        <dbReference type="EMBL" id="JAN82951.1"/>
    </source>
</evidence>
<keyword evidence="1" id="KW-0472">Membrane</keyword>
<evidence type="ECO:0000313" key="2">
    <source>
        <dbReference type="EMBL" id="JAJ22898.1"/>
    </source>
</evidence>
<reference evidence="3" key="2">
    <citation type="submission" date="2015-10" db="EMBL/GenBank/DDBJ databases">
        <title>EvidentialGene: Evidence-directed Construction of Complete mRNA Transcriptomes without Genomes.</title>
        <authorList>
            <person name="Gilbert D.G."/>
        </authorList>
    </citation>
    <scope>NUCLEOTIDE SEQUENCE</scope>
</reference>
<reference evidence="2" key="1">
    <citation type="submission" date="2015-10" db="EMBL/GenBank/DDBJ databases">
        <title>Daphnia magna gene sets from two clonal populations assembled and annotated with EvidentialGene.</title>
        <authorList>
            <person name="Gilbert D."/>
            <person name="Podicheti R."/>
            <person name="Orsini L."/>
            <person name="Colbourne J."/>
            <person name="Pfrender M."/>
        </authorList>
    </citation>
    <scope>NUCLEOTIDE SEQUENCE</scope>
</reference>
<dbReference type="AlphaFoldDB" id="A0A0P5ADN0"/>
<keyword evidence="1" id="KW-0812">Transmembrane</keyword>
<accession>A0A0P5ADN0</accession>
<organism evidence="2">
    <name type="scientific">Daphnia magna</name>
    <dbReference type="NCBI Taxonomy" id="35525"/>
    <lineage>
        <taxon>Eukaryota</taxon>
        <taxon>Metazoa</taxon>
        <taxon>Ecdysozoa</taxon>
        <taxon>Arthropoda</taxon>
        <taxon>Crustacea</taxon>
        <taxon>Branchiopoda</taxon>
        <taxon>Diplostraca</taxon>
        <taxon>Cladocera</taxon>
        <taxon>Anomopoda</taxon>
        <taxon>Daphniidae</taxon>
        <taxon>Daphnia</taxon>
    </lineage>
</organism>
<keyword evidence="1" id="KW-1133">Transmembrane helix</keyword>